<name>A0A2L1UTJ9_9GAMM</name>
<evidence type="ECO:0000313" key="2">
    <source>
        <dbReference type="Proteomes" id="UP000239197"/>
    </source>
</evidence>
<organism evidence="1 2">
    <name type="scientific">Rahnella sikkimica</name>
    <dbReference type="NCBI Taxonomy" id="1805933"/>
    <lineage>
        <taxon>Bacteria</taxon>
        <taxon>Pseudomonadati</taxon>
        <taxon>Pseudomonadota</taxon>
        <taxon>Gammaproteobacteria</taxon>
        <taxon>Enterobacterales</taxon>
        <taxon>Yersiniaceae</taxon>
        <taxon>Rahnella</taxon>
    </lineage>
</organism>
<dbReference type="RefSeq" id="WP_101077525.1">
    <property type="nucleotide sequence ID" value="NZ_CP019062.1"/>
</dbReference>
<dbReference type="EMBL" id="CP019062">
    <property type="protein sequence ID" value="AVF36286.1"/>
    <property type="molecule type" value="Genomic_DNA"/>
</dbReference>
<dbReference type="InterPro" id="IPR009241">
    <property type="entry name" value="HigB-like"/>
</dbReference>
<keyword evidence="2" id="KW-1185">Reference proteome</keyword>
<dbReference type="OrthoDB" id="9797093at2"/>
<evidence type="ECO:0000313" key="1">
    <source>
        <dbReference type="EMBL" id="AVF36286.1"/>
    </source>
</evidence>
<dbReference type="KEGG" id="rox:BV494_15715"/>
<dbReference type="Pfam" id="PF05973">
    <property type="entry name" value="Gp49"/>
    <property type="match status" value="1"/>
</dbReference>
<proteinExistence type="predicted"/>
<dbReference type="AlphaFoldDB" id="A0A2L1UTJ9"/>
<gene>
    <name evidence="1" type="ORF">BV494_15715</name>
</gene>
<protein>
    <submittedName>
        <fullName evidence="1">Addiction module toxin RelE</fullName>
    </submittedName>
</protein>
<sequence>MKTLFWIGSSKKDLASLPEDIQDSFGYALHLAQTGSKHCHAKPLKGYKGAGVLEVVEDLSGDTYRAVYTVKIATAVYVLHVFQKKSSSGIATPKPDIDKINERLKIAEAHARGQI</sequence>
<accession>A0A2L1UTJ9</accession>
<reference evidence="2" key="1">
    <citation type="submission" date="2017-01" db="EMBL/GenBank/DDBJ databases">
        <title>Genome sequence of Rouxiella sp. ERMR1:05.</title>
        <authorList>
            <person name="Kumar R."/>
            <person name="Singh D."/>
            <person name="Kumar S."/>
        </authorList>
    </citation>
    <scope>NUCLEOTIDE SEQUENCE [LARGE SCALE GENOMIC DNA]</scope>
    <source>
        <strain evidence="2">ERMR1:05</strain>
    </source>
</reference>
<dbReference type="Proteomes" id="UP000239197">
    <property type="component" value="Chromosome"/>
</dbReference>